<organism evidence="5 6">
    <name type="scientific">Cadophora malorum</name>
    <dbReference type="NCBI Taxonomy" id="108018"/>
    <lineage>
        <taxon>Eukaryota</taxon>
        <taxon>Fungi</taxon>
        <taxon>Dikarya</taxon>
        <taxon>Ascomycota</taxon>
        <taxon>Pezizomycotina</taxon>
        <taxon>Leotiomycetes</taxon>
        <taxon>Helotiales</taxon>
        <taxon>Ploettnerulaceae</taxon>
        <taxon>Cadophora</taxon>
    </lineage>
</organism>
<dbReference type="PANTHER" id="PTHR43248:SF30">
    <property type="entry name" value="AB HYDROLASE-1 DOMAIN-CONTAINING PROTEIN"/>
    <property type="match status" value="1"/>
</dbReference>
<dbReference type="SUPFAM" id="SSF53474">
    <property type="entry name" value="alpha/beta-Hydrolases"/>
    <property type="match status" value="1"/>
</dbReference>
<keyword evidence="6" id="KW-1185">Reference proteome</keyword>
<sequence>MTVSSTAVPSILVDAHEVVIDLDPRGTGLSNPIVCDPTIWNQRVSSTPRNGKEYQALVAYNKAVSESCKAGTGPVFDFMGTTSAAKDMDMVRRALEEDKLNFLGLSYGSNLGSTYASLFPKKVGRMVLDGILSISDSHTSLLVTESETYEATLKQFFKLCNTTTDCALNGLDAPRAFDNIIASADEKPIPAQGCFVGNVSVCRSDATGEEILSRVQLGLLFVELSVLSADWSGLSIAIAKAAQCNATLLSVPIKSAPSDEDFSFLGVACKDWIPTAKNHIDLVFKRQMTNALSPHTRGSSQTYQAQSSCVGWASPPTPAEGLRPKQVAKLPKILLANSFWDPSTPIVWANTLRQELPDSVLVLRNGSGHTSYFSHGKISSAMDAFLLTGELPEQGTVFES</sequence>
<reference evidence="5" key="1">
    <citation type="submission" date="2021-02" db="EMBL/GenBank/DDBJ databases">
        <title>Genome sequence Cadophora malorum strain M34.</title>
        <authorList>
            <person name="Stefanovic E."/>
            <person name="Vu D."/>
            <person name="Scully C."/>
            <person name="Dijksterhuis J."/>
            <person name="Roader J."/>
            <person name="Houbraken J."/>
        </authorList>
    </citation>
    <scope>NUCLEOTIDE SEQUENCE</scope>
    <source>
        <strain evidence="5">M34</strain>
    </source>
</reference>
<dbReference type="PANTHER" id="PTHR43248">
    <property type="entry name" value="2-SUCCINYL-6-HYDROXY-2,4-CYCLOHEXADIENE-1-CARBOXYLATE SYNTHASE"/>
    <property type="match status" value="1"/>
</dbReference>
<feature type="domain" description="AB hydrolase-1" evidence="3">
    <location>
        <begin position="20"/>
        <end position="165"/>
    </location>
</feature>
<evidence type="ECO:0000259" key="3">
    <source>
        <dbReference type="Pfam" id="PF00561"/>
    </source>
</evidence>
<proteinExistence type="inferred from homology"/>
<dbReference type="InterPro" id="IPR000073">
    <property type="entry name" value="AB_hydrolase_1"/>
</dbReference>
<dbReference type="InterPro" id="IPR013595">
    <property type="entry name" value="Pept_S33_TAP-like_C"/>
</dbReference>
<dbReference type="AlphaFoldDB" id="A0A8H7W1T2"/>
<name>A0A8H7W1T2_9HELO</name>
<dbReference type="InterPro" id="IPR029058">
    <property type="entry name" value="AB_hydrolase_fold"/>
</dbReference>
<feature type="domain" description="Peptidase S33 tripeptidyl aminopeptidase-like C-terminal" evidence="4">
    <location>
        <begin position="301"/>
        <end position="397"/>
    </location>
</feature>
<keyword evidence="2" id="KW-0378">Hydrolase</keyword>
<dbReference type="Proteomes" id="UP000664132">
    <property type="component" value="Unassembled WGS sequence"/>
</dbReference>
<dbReference type="EMBL" id="JAFJYH010000287">
    <property type="protein sequence ID" value="KAG4413980.1"/>
    <property type="molecule type" value="Genomic_DNA"/>
</dbReference>
<protein>
    <recommendedName>
        <fullName evidence="7">AB hydrolase-1 domain-containing protein</fullName>
    </recommendedName>
</protein>
<evidence type="ECO:0000313" key="6">
    <source>
        <dbReference type="Proteomes" id="UP000664132"/>
    </source>
</evidence>
<evidence type="ECO:0008006" key="7">
    <source>
        <dbReference type="Google" id="ProtNLM"/>
    </source>
</evidence>
<dbReference type="GO" id="GO:0016787">
    <property type="term" value="F:hydrolase activity"/>
    <property type="evidence" value="ECO:0007669"/>
    <property type="project" value="UniProtKB-KW"/>
</dbReference>
<dbReference type="OrthoDB" id="425534at2759"/>
<accession>A0A8H7W1T2</accession>
<dbReference type="Gene3D" id="3.40.50.1820">
    <property type="entry name" value="alpha/beta hydrolase"/>
    <property type="match status" value="1"/>
</dbReference>
<evidence type="ECO:0000313" key="5">
    <source>
        <dbReference type="EMBL" id="KAG4413980.1"/>
    </source>
</evidence>
<dbReference type="Pfam" id="PF08386">
    <property type="entry name" value="Abhydrolase_4"/>
    <property type="match status" value="1"/>
</dbReference>
<evidence type="ECO:0000256" key="2">
    <source>
        <dbReference type="ARBA" id="ARBA00022801"/>
    </source>
</evidence>
<dbReference type="InterPro" id="IPR051601">
    <property type="entry name" value="Serine_prot/Carboxylest_S33"/>
</dbReference>
<comment type="similarity">
    <text evidence="1">Belongs to the peptidase S33 family.</text>
</comment>
<evidence type="ECO:0000256" key="1">
    <source>
        <dbReference type="ARBA" id="ARBA00010088"/>
    </source>
</evidence>
<gene>
    <name evidence="5" type="ORF">IFR04_012896</name>
</gene>
<comment type="caution">
    <text evidence="5">The sequence shown here is derived from an EMBL/GenBank/DDBJ whole genome shotgun (WGS) entry which is preliminary data.</text>
</comment>
<evidence type="ECO:0000259" key="4">
    <source>
        <dbReference type="Pfam" id="PF08386"/>
    </source>
</evidence>
<dbReference type="Pfam" id="PF00561">
    <property type="entry name" value="Abhydrolase_1"/>
    <property type="match status" value="1"/>
</dbReference>